<gene>
    <name evidence="1" type="ORF">F443_12068</name>
</gene>
<evidence type="ECO:0000313" key="1">
    <source>
        <dbReference type="EMBL" id="ETI42901.1"/>
    </source>
</evidence>
<dbReference type="Gene3D" id="1.10.443.10">
    <property type="entry name" value="Intergrase catalytic core"/>
    <property type="match status" value="1"/>
</dbReference>
<evidence type="ECO:0008006" key="3">
    <source>
        <dbReference type="Google" id="ProtNLM"/>
    </source>
</evidence>
<name>V9EVN1_PHYNI</name>
<keyword evidence="2" id="KW-1185">Reference proteome</keyword>
<dbReference type="AlphaFoldDB" id="V9EVN1"/>
<protein>
    <recommendedName>
        <fullName evidence="3">Tyr recombinase domain-containing protein</fullName>
    </recommendedName>
</protein>
<dbReference type="GO" id="GO:0015074">
    <property type="term" value="P:DNA integration"/>
    <property type="evidence" value="ECO:0007669"/>
    <property type="project" value="InterPro"/>
</dbReference>
<accession>V9EVN1</accession>
<reference evidence="1 2" key="1">
    <citation type="submission" date="2013-11" db="EMBL/GenBank/DDBJ databases">
        <title>The Genome Sequence of Phytophthora parasitica P1569.</title>
        <authorList>
            <consortium name="The Broad Institute Genomics Platform"/>
            <person name="Russ C."/>
            <person name="Tyler B."/>
            <person name="Panabieres F."/>
            <person name="Shan W."/>
            <person name="Tripathy S."/>
            <person name="Grunwald N."/>
            <person name="Machado M."/>
            <person name="Johnson C.S."/>
            <person name="Arredondo F."/>
            <person name="Hong C."/>
            <person name="Coffey M."/>
            <person name="Young S.K."/>
            <person name="Zeng Q."/>
            <person name="Gargeya S."/>
            <person name="Fitzgerald M."/>
            <person name="Abouelleil A."/>
            <person name="Alvarado L."/>
            <person name="Chapman S.B."/>
            <person name="Gainer-Dewar J."/>
            <person name="Goldberg J."/>
            <person name="Griggs A."/>
            <person name="Gujja S."/>
            <person name="Hansen M."/>
            <person name="Howarth C."/>
            <person name="Imamovic A."/>
            <person name="Ireland A."/>
            <person name="Larimer J."/>
            <person name="McCowan C."/>
            <person name="Murphy C."/>
            <person name="Pearson M."/>
            <person name="Poon T.W."/>
            <person name="Priest M."/>
            <person name="Roberts A."/>
            <person name="Saif S."/>
            <person name="Shea T."/>
            <person name="Sykes S."/>
            <person name="Wortman J."/>
            <person name="Nusbaum C."/>
            <person name="Birren B."/>
        </authorList>
    </citation>
    <scope>NUCLEOTIDE SEQUENCE [LARGE SCALE GENOMIC DNA]</scope>
    <source>
        <strain evidence="1 2">P1569</strain>
    </source>
</reference>
<sequence length="54" mass="5850">MGLSPKDNPCHSLRIGGACALLLVGNSDLVIRQMGRWSSQSSAIQHRSSARTRE</sequence>
<organism evidence="1 2">
    <name type="scientific">Phytophthora nicotianae P1569</name>
    <dbReference type="NCBI Taxonomy" id="1317065"/>
    <lineage>
        <taxon>Eukaryota</taxon>
        <taxon>Sar</taxon>
        <taxon>Stramenopiles</taxon>
        <taxon>Oomycota</taxon>
        <taxon>Peronosporomycetes</taxon>
        <taxon>Peronosporales</taxon>
        <taxon>Peronosporaceae</taxon>
        <taxon>Phytophthora</taxon>
    </lineage>
</organism>
<dbReference type="EMBL" id="ANIZ01002051">
    <property type="protein sequence ID" value="ETI42901.1"/>
    <property type="molecule type" value="Genomic_DNA"/>
</dbReference>
<dbReference type="GO" id="GO:0006310">
    <property type="term" value="P:DNA recombination"/>
    <property type="evidence" value="ECO:0007669"/>
    <property type="project" value="InterPro"/>
</dbReference>
<dbReference type="InterPro" id="IPR013762">
    <property type="entry name" value="Integrase-like_cat_sf"/>
</dbReference>
<dbReference type="Proteomes" id="UP000018721">
    <property type="component" value="Unassembled WGS sequence"/>
</dbReference>
<proteinExistence type="predicted"/>
<dbReference type="HOGENOM" id="CLU_3054520_0_0_1"/>
<evidence type="ECO:0000313" key="2">
    <source>
        <dbReference type="Proteomes" id="UP000018721"/>
    </source>
</evidence>
<comment type="caution">
    <text evidence="1">The sequence shown here is derived from an EMBL/GenBank/DDBJ whole genome shotgun (WGS) entry which is preliminary data.</text>
</comment>
<dbReference type="GO" id="GO:0003677">
    <property type="term" value="F:DNA binding"/>
    <property type="evidence" value="ECO:0007669"/>
    <property type="project" value="InterPro"/>
</dbReference>